<proteinExistence type="predicted"/>
<keyword evidence="1" id="KW-0808">Transferase</keyword>
<dbReference type="EMBL" id="JH600068">
    <property type="protein sequence ID" value="EIG54681.1"/>
    <property type="molecule type" value="Genomic_DNA"/>
</dbReference>
<accession>I2Q4H5</accession>
<dbReference type="GO" id="GO:0016747">
    <property type="term" value="F:acyltransferase activity, transferring groups other than amino-acyl groups"/>
    <property type="evidence" value="ECO:0007669"/>
    <property type="project" value="InterPro"/>
</dbReference>
<dbReference type="eggNOG" id="COG1247">
    <property type="taxonomic scope" value="Bacteria"/>
</dbReference>
<keyword evidence="2" id="KW-0012">Acyltransferase</keyword>
<gene>
    <name evidence="4" type="ORF">DesU5LDRAFT_3046</name>
</gene>
<organism evidence="4">
    <name type="scientific">Desulfovibrio sp. U5L</name>
    <dbReference type="NCBI Taxonomy" id="596152"/>
    <lineage>
        <taxon>Bacteria</taxon>
        <taxon>Pseudomonadati</taxon>
        <taxon>Thermodesulfobacteriota</taxon>
        <taxon>Desulfovibrionia</taxon>
        <taxon>Desulfovibrionales</taxon>
        <taxon>Desulfovibrionaceae</taxon>
        <taxon>Desulfovibrio</taxon>
    </lineage>
</organism>
<dbReference type="InterPro" id="IPR016181">
    <property type="entry name" value="Acyl_CoA_acyltransferase"/>
</dbReference>
<feature type="domain" description="N-acetyltransferase" evidence="3">
    <location>
        <begin position="7"/>
        <end position="163"/>
    </location>
</feature>
<reference evidence="4" key="1">
    <citation type="submission" date="2011-11" db="EMBL/GenBank/DDBJ databases">
        <title>Improved High-Quality Draft sequence of Desulfovibrio sp. U5L.</title>
        <authorList>
            <consortium name="US DOE Joint Genome Institute"/>
            <person name="Lucas S."/>
            <person name="Han J."/>
            <person name="Lapidus A."/>
            <person name="Cheng J.-F."/>
            <person name="Goodwin L."/>
            <person name="Pitluck S."/>
            <person name="Peters L."/>
            <person name="Ovchinnikova G."/>
            <person name="Held B."/>
            <person name="Detter J.C."/>
            <person name="Han C."/>
            <person name="Tapia R."/>
            <person name="Land M."/>
            <person name="Hauser L."/>
            <person name="Kyrpides N."/>
            <person name="Ivanova N."/>
            <person name="Pagani I."/>
            <person name="Gabster J."/>
            <person name="Walker C."/>
            <person name="Stolyar S."/>
            <person name="Stahl D."/>
            <person name="Arkin A."/>
            <person name="Dehal P."/>
            <person name="Hazen T."/>
            <person name="Woyke T."/>
        </authorList>
    </citation>
    <scope>NUCLEOTIDE SEQUENCE [LARGE SCALE GENOMIC DNA]</scope>
    <source>
        <strain evidence="4">U5L</strain>
    </source>
</reference>
<sequence length="164" mass="17023">MTAPSADRIRPARPDDAPAMARVFAAAIEAKAGRSYGPRERAAWIARGSAERLAAMAGDPENRLLVVEAATETPGLTGLAGLRGCEVSLLYTAPTAAPGTGVRLLRTVEALARESGLKGLTLNASRNALAFYLSQGYAVLRLASRPLPGGVSLPVCLMAKTLVP</sequence>
<evidence type="ECO:0000256" key="2">
    <source>
        <dbReference type="ARBA" id="ARBA00023315"/>
    </source>
</evidence>
<dbReference type="PROSITE" id="PS51186">
    <property type="entry name" value="GNAT"/>
    <property type="match status" value="1"/>
</dbReference>
<name>I2Q4H5_9BACT</name>
<dbReference type="SUPFAM" id="SSF55729">
    <property type="entry name" value="Acyl-CoA N-acyltransferases (Nat)"/>
    <property type="match status" value="1"/>
</dbReference>
<dbReference type="PANTHER" id="PTHR43877:SF2">
    <property type="entry name" value="AMINOALKYLPHOSPHONATE N-ACETYLTRANSFERASE-RELATED"/>
    <property type="match status" value="1"/>
</dbReference>
<dbReference type="Pfam" id="PF13673">
    <property type="entry name" value="Acetyltransf_10"/>
    <property type="match status" value="1"/>
</dbReference>
<dbReference type="HOGENOM" id="CLU_087351_4_0_7"/>
<evidence type="ECO:0000259" key="3">
    <source>
        <dbReference type="PROSITE" id="PS51186"/>
    </source>
</evidence>
<dbReference type="AlphaFoldDB" id="I2Q4H5"/>
<protein>
    <recommendedName>
        <fullName evidence="3">N-acetyltransferase domain-containing protein</fullName>
    </recommendedName>
</protein>
<dbReference type="STRING" id="596152.DesU5LDRAFT_3046"/>
<dbReference type="InterPro" id="IPR000182">
    <property type="entry name" value="GNAT_dom"/>
</dbReference>
<evidence type="ECO:0000313" key="4">
    <source>
        <dbReference type="EMBL" id="EIG54681.1"/>
    </source>
</evidence>
<dbReference type="OrthoDB" id="5381096at2"/>
<dbReference type="Gene3D" id="3.40.630.30">
    <property type="match status" value="1"/>
</dbReference>
<evidence type="ECO:0000256" key="1">
    <source>
        <dbReference type="ARBA" id="ARBA00022679"/>
    </source>
</evidence>
<dbReference type="PANTHER" id="PTHR43877">
    <property type="entry name" value="AMINOALKYLPHOSPHONATE N-ACETYLTRANSFERASE-RELATED-RELATED"/>
    <property type="match status" value="1"/>
</dbReference>
<dbReference type="InterPro" id="IPR050832">
    <property type="entry name" value="Bact_Acetyltransf"/>
</dbReference>